<dbReference type="EMBL" id="FOFV01000015">
    <property type="protein sequence ID" value="SES06513.1"/>
    <property type="molecule type" value="Genomic_DNA"/>
</dbReference>
<reference evidence="2" key="1">
    <citation type="submission" date="2016-10" db="EMBL/GenBank/DDBJ databases">
        <authorList>
            <person name="Varghese N."/>
            <person name="Submissions S."/>
        </authorList>
    </citation>
    <scope>NUCLEOTIDE SEQUENCE [LARGE SCALE GENOMIC DNA]</scope>
    <source>
        <strain evidence="2">DSM 44437</strain>
    </source>
</reference>
<accession>A0A1H9UBP1</accession>
<dbReference type="RefSeq" id="WP_089922158.1">
    <property type="nucleotide sequence ID" value="NZ_FOFV01000015.1"/>
</dbReference>
<dbReference type="STRING" id="65499.SAMN04488000_115143"/>
<dbReference type="OrthoDB" id="3696695at2"/>
<organism evidence="1 2">
    <name type="scientific">Lentzea albida</name>
    <dbReference type="NCBI Taxonomy" id="65499"/>
    <lineage>
        <taxon>Bacteria</taxon>
        <taxon>Bacillati</taxon>
        <taxon>Actinomycetota</taxon>
        <taxon>Actinomycetes</taxon>
        <taxon>Pseudonocardiales</taxon>
        <taxon>Pseudonocardiaceae</taxon>
        <taxon>Lentzea</taxon>
    </lineage>
</organism>
<gene>
    <name evidence="1" type="ORF">SAMN04488000_115143</name>
</gene>
<keyword evidence="2" id="KW-1185">Reference proteome</keyword>
<dbReference type="AlphaFoldDB" id="A0A1H9UBP1"/>
<protein>
    <submittedName>
        <fullName evidence="1">Uncharacterized protein</fullName>
    </submittedName>
</protein>
<proteinExistence type="predicted"/>
<evidence type="ECO:0000313" key="2">
    <source>
        <dbReference type="Proteomes" id="UP000199503"/>
    </source>
</evidence>
<name>A0A1H9UBP1_9PSEU</name>
<evidence type="ECO:0000313" key="1">
    <source>
        <dbReference type="EMBL" id="SES06513.1"/>
    </source>
</evidence>
<sequence length="92" mass="10316">MAIQIIEDYKTKKALERYGHFIGAMDTLEEGLIEAGKLIERVDDAKAGAGFSLPTRDELAAQLKKVYEQVGTLRARAKKHEADLISREWAVK</sequence>
<dbReference type="Proteomes" id="UP000199503">
    <property type="component" value="Unassembled WGS sequence"/>
</dbReference>